<keyword evidence="6" id="KW-0547">Nucleotide-binding</keyword>
<evidence type="ECO:0000256" key="4">
    <source>
        <dbReference type="ARBA" id="ARBA00022801"/>
    </source>
</evidence>
<dbReference type="Gene3D" id="3.30.420.150">
    <property type="entry name" value="Exopolyphosphatase. Domain 2"/>
    <property type="match status" value="1"/>
</dbReference>
<dbReference type="GO" id="GO:0045134">
    <property type="term" value="F:UDP phosphatase activity"/>
    <property type="evidence" value="ECO:0007669"/>
    <property type="project" value="TreeGrafter"/>
</dbReference>
<dbReference type="InterPro" id="IPR000407">
    <property type="entry name" value="GDA1_CD39_NTPase"/>
</dbReference>
<feature type="binding site" evidence="6">
    <location>
        <begin position="25"/>
        <end position="29"/>
    </location>
    <ligand>
        <name>ATP</name>
        <dbReference type="ChEBI" id="CHEBI:30616"/>
    </ligand>
</feature>
<sequence>MQKNLWHLWVHPHGVDTTGALDLGGASTQISFVSGEKMEPNTSDTVQVSLYGYTYTLYTHSFQCYGRNEAEKKFLAMLLQVLRV</sequence>
<dbReference type="EMBL" id="JAATJU010025719">
    <property type="protein sequence ID" value="KAH0502807.1"/>
    <property type="molecule type" value="Genomic_DNA"/>
</dbReference>
<dbReference type="GO" id="GO:0009134">
    <property type="term" value="P:nucleoside diphosphate catabolic process"/>
    <property type="evidence" value="ECO:0007669"/>
    <property type="project" value="TreeGrafter"/>
</dbReference>
<dbReference type="GO" id="GO:0005524">
    <property type="term" value="F:ATP binding"/>
    <property type="evidence" value="ECO:0007669"/>
    <property type="project" value="UniProtKB-KW"/>
</dbReference>
<evidence type="ECO:0000256" key="1">
    <source>
        <dbReference type="ARBA" id="ARBA00001913"/>
    </source>
</evidence>
<dbReference type="Pfam" id="PF01150">
    <property type="entry name" value="GDA1_CD39"/>
    <property type="match status" value="1"/>
</dbReference>
<comment type="similarity">
    <text evidence="3">Belongs to the GDA1/CD39 NTPase family.</text>
</comment>
<reference evidence="7" key="1">
    <citation type="submission" date="2020-03" db="EMBL/GenBank/DDBJ databases">
        <title>Studies in the Genomics of Life Span.</title>
        <authorList>
            <person name="Glass D."/>
        </authorList>
    </citation>
    <scope>NUCLEOTIDE SEQUENCE</scope>
    <source>
        <strain evidence="7">LTLLF</strain>
        <tissue evidence="7">Muscle</tissue>
    </source>
</reference>
<dbReference type="GO" id="GO:0005886">
    <property type="term" value="C:plasma membrane"/>
    <property type="evidence" value="ECO:0007669"/>
    <property type="project" value="TreeGrafter"/>
</dbReference>
<keyword evidence="4" id="KW-0378">Hydrolase</keyword>
<gene>
    <name evidence="7" type="ORF">LTLLF_190735</name>
</gene>
<dbReference type="PANTHER" id="PTHR11782">
    <property type="entry name" value="ADENOSINE/GUANOSINE DIPHOSPHATASE"/>
    <property type="match status" value="1"/>
</dbReference>
<evidence type="ECO:0000313" key="8">
    <source>
        <dbReference type="Proteomes" id="UP000710432"/>
    </source>
</evidence>
<comment type="cofactor">
    <cofactor evidence="2">
        <name>Mg(2+)</name>
        <dbReference type="ChEBI" id="CHEBI:18420"/>
    </cofactor>
</comment>
<comment type="cofactor">
    <cofactor evidence="1">
        <name>Ca(2+)</name>
        <dbReference type="ChEBI" id="CHEBI:29108"/>
    </cofactor>
</comment>
<evidence type="ECO:0000256" key="5">
    <source>
        <dbReference type="ARBA" id="ARBA00022842"/>
    </source>
</evidence>
<keyword evidence="5" id="KW-0460">Magnesium</keyword>
<organism evidence="7 8">
    <name type="scientific">Microtus ochrogaster</name>
    <name type="common">Prairie vole</name>
    <dbReference type="NCBI Taxonomy" id="79684"/>
    <lineage>
        <taxon>Eukaryota</taxon>
        <taxon>Metazoa</taxon>
        <taxon>Chordata</taxon>
        <taxon>Craniata</taxon>
        <taxon>Vertebrata</taxon>
        <taxon>Euteleostomi</taxon>
        <taxon>Mammalia</taxon>
        <taxon>Eutheria</taxon>
        <taxon>Euarchontoglires</taxon>
        <taxon>Glires</taxon>
        <taxon>Rodentia</taxon>
        <taxon>Myomorpha</taxon>
        <taxon>Muroidea</taxon>
        <taxon>Cricetidae</taxon>
        <taxon>Arvicolinae</taxon>
        <taxon>Microtus</taxon>
    </lineage>
</organism>
<evidence type="ECO:0000256" key="2">
    <source>
        <dbReference type="ARBA" id="ARBA00001946"/>
    </source>
</evidence>
<dbReference type="Proteomes" id="UP000710432">
    <property type="component" value="Unassembled WGS sequence"/>
</dbReference>
<evidence type="ECO:0000256" key="6">
    <source>
        <dbReference type="PIRSR" id="PIRSR600407-2"/>
    </source>
</evidence>
<keyword evidence="6" id="KW-0067">ATP-binding</keyword>
<dbReference type="AlphaFoldDB" id="A0A8J6KU10"/>
<protein>
    <submittedName>
        <fullName evidence="7">Ectonucleoside triphosphate diphosphohydrolase 3</fullName>
    </submittedName>
</protein>
<accession>A0A8J6KU10</accession>
<dbReference type="GO" id="GO:0004382">
    <property type="term" value="F:GDP phosphatase activity"/>
    <property type="evidence" value="ECO:0007669"/>
    <property type="project" value="TreeGrafter"/>
</dbReference>
<evidence type="ECO:0000313" key="7">
    <source>
        <dbReference type="EMBL" id="KAH0502807.1"/>
    </source>
</evidence>
<comment type="caution">
    <text evidence="7">The sequence shown here is derived from an EMBL/GenBank/DDBJ whole genome shotgun (WGS) entry which is preliminary data.</text>
</comment>
<evidence type="ECO:0000256" key="3">
    <source>
        <dbReference type="ARBA" id="ARBA00009283"/>
    </source>
</evidence>
<dbReference type="GO" id="GO:0017111">
    <property type="term" value="F:ribonucleoside triphosphate phosphatase activity"/>
    <property type="evidence" value="ECO:0007669"/>
    <property type="project" value="TreeGrafter"/>
</dbReference>
<dbReference type="PANTHER" id="PTHR11782:SF38">
    <property type="entry name" value="ECTONUCLEOSIDE TRIPHOSPHATE DIPHOSPHOHYDROLASE 3"/>
    <property type="match status" value="1"/>
</dbReference>
<name>A0A8J6KU10_MICOH</name>
<proteinExistence type="inferred from homology"/>